<dbReference type="EMBL" id="CAACVJ010000219">
    <property type="protein sequence ID" value="VEP14902.1"/>
    <property type="molecule type" value="Genomic_DNA"/>
</dbReference>
<dbReference type="InterPro" id="IPR036388">
    <property type="entry name" value="WH-like_DNA-bd_sf"/>
</dbReference>
<name>A0A563VTU5_9CYAN</name>
<accession>A0A563VTU5</accession>
<dbReference type="EMBL" id="CAACVJ010000218">
    <property type="protein sequence ID" value="VEP14883.1"/>
    <property type="molecule type" value="Genomic_DNA"/>
</dbReference>
<dbReference type="InterPro" id="IPR036390">
    <property type="entry name" value="WH_DNA-bd_sf"/>
</dbReference>
<gene>
    <name evidence="1" type="ORF">H1P_2950002</name>
    <name evidence="2" type="ORF">H1P_2960010</name>
</gene>
<protein>
    <submittedName>
        <fullName evidence="2">Uncharacterized protein</fullName>
    </submittedName>
</protein>
<evidence type="ECO:0000313" key="1">
    <source>
        <dbReference type="EMBL" id="VEP14883.1"/>
    </source>
</evidence>
<proteinExistence type="predicted"/>
<evidence type="ECO:0000313" key="2">
    <source>
        <dbReference type="EMBL" id="VEP14902.1"/>
    </source>
</evidence>
<dbReference type="RefSeq" id="WP_144873725.1">
    <property type="nucleotide sequence ID" value="NZ_LR214037.1"/>
</dbReference>
<sequence>MVFAIARQPLTLDEAEHKTLKAFGRTSFRRKSNLAIESLLTPAQVDTAVSHLVEKGLVKVKPNQHSDFDERVYLTWKGGQVKRQISTNLVKFPHHVEPNIDDKLQRQIAELKQ</sequence>
<dbReference type="Proteomes" id="UP000320055">
    <property type="component" value="Unassembled WGS sequence"/>
</dbReference>
<organism evidence="2 3">
    <name type="scientific">Hyella patelloides LEGE 07179</name>
    <dbReference type="NCBI Taxonomy" id="945734"/>
    <lineage>
        <taxon>Bacteria</taxon>
        <taxon>Bacillati</taxon>
        <taxon>Cyanobacteriota</taxon>
        <taxon>Cyanophyceae</taxon>
        <taxon>Pleurocapsales</taxon>
        <taxon>Hyellaceae</taxon>
        <taxon>Hyella</taxon>
    </lineage>
</organism>
<dbReference type="AlphaFoldDB" id="A0A563VTU5"/>
<dbReference type="Gene3D" id="1.10.10.10">
    <property type="entry name" value="Winged helix-like DNA-binding domain superfamily/Winged helix DNA-binding domain"/>
    <property type="match status" value="1"/>
</dbReference>
<reference evidence="2 3" key="1">
    <citation type="submission" date="2019-01" db="EMBL/GenBank/DDBJ databases">
        <authorList>
            <person name="Brito A."/>
        </authorList>
    </citation>
    <scope>NUCLEOTIDE SEQUENCE [LARGE SCALE GENOMIC DNA]</scope>
    <source>
        <strain evidence="2">1</strain>
    </source>
</reference>
<dbReference type="SUPFAM" id="SSF46785">
    <property type="entry name" value="Winged helix' DNA-binding domain"/>
    <property type="match status" value="1"/>
</dbReference>
<keyword evidence="3" id="KW-1185">Reference proteome</keyword>
<evidence type="ECO:0000313" key="3">
    <source>
        <dbReference type="Proteomes" id="UP000320055"/>
    </source>
</evidence>